<dbReference type="EMBL" id="AK360374">
    <property type="protein sequence ID" value="BAJ91583.1"/>
    <property type="molecule type" value="mRNA"/>
</dbReference>
<proteinExistence type="evidence at transcript level"/>
<protein>
    <submittedName>
        <fullName evidence="2">Predicted protein</fullName>
    </submittedName>
</protein>
<dbReference type="AlphaFoldDB" id="F2D912"/>
<feature type="compositionally biased region" description="Basic residues" evidence="1">
    <location>
        <begin position="10"/>
        <end position="19"/>
    </location>
</feature>
<reference evidence="2" key="1">
    <citation type="journal article" date="2011" name="Plant Physiol.">
        <title>Comprehensive sequence analysis of 24,783 barley full-length cDNAs derived from 12 clone libraries.</title>
        <authorList>
            <person name="Matsumoto T."/>
            <person name="Tanaka T."/>
            <person name="Sakai H."/>
            <person name="Amano N."/>
            <person name="Kanamori H."/>
            <person name="Kurita K."/>
            <person name="Kikuta A."/>
            <person name="Kamiya K."/>
            <person name="Yamamoto M."/>
            <person name="Ikawa H."/>
            <person name="Fujii N."/>
            <person name="Hori K."/>
            <person name="Itoh T."/>
            <person name="Sato K."/>
        </authorList>
    </citation>
    <scope>NUCLEOTIDE SEQUENCE</scope>
    <source>
        <tissue evidence="2">Shoot</tissue>
    </source>
</reference>
<evidence type="ECO:0000313" key="2">
    <source>
        <dbReference type="EMBL" id="BAJ91583.1"/>
    </source>
</evidence>
<feature type="region of interest" description="Disordered" evidence="1">
    <location>
        <begin position="1"/>
        <end position="26"/>
    </location>
</feature>
<evidence type="ECO:0000256" key="1">
    <source>
        <dbReference type="SAM" id="MobiDB-lite"/>
    </source>
</evidence>
<organism evidence="2">
    <name type="scientific">Hordeum vulgare subsp. vulgare</name>
    <name type="common">Domesticated barley</name>
    <dbReference type="NCBI Taxonomy" id="112509"/>
    <lineage>
        <taxon>Eukaryota</taxon>
        <taxon>Viridiplantae</taxon>
        <taxon>Streptophyta</taxon>
        <taxon>Embryophyta</taxon>
        <taxon>Tracheophyta</taxon>
        <taxon>Spermatophyta</taxon>
        <taxon>Magnoliopsida</taxon>
        <taxon>Liliopsida</taxon>
        <taxon>Poales</taxon>
        <taxon>Poaceae</taxon>
        <taxon>BOP clade</taxon>
        <taxon>Pooideae</taxon>
        <taxon>Triticodae</taxon>
        <taxon>Triticeae</taxon>
        <taxon>Hordeinae</taxon>
        <taxon>Hordeum</taxon>
    </lineage>
</organism>
<name>F2D912_HORVV</name>
<sequence length="67" mass="7965">MGYPPLHSSSRAHGRRRRRPDLPSSYTMPLPLLFSSNSLPYALKMIHMTRREEKVRRLWPIYRSKKG</sequence>
<accession>F2D912</accession>